<comment type="similarity">
    <text evidence="1">Belongs to the inositol monophosphatase superfamily.</text>
</comment>
<feature type="region of interest" description="Disordered" evidence="3">
    <location>
        <begin position="1"/>
        <end position="20"/>
    </location>
</feature>
<reference evidence="4" key="1">
    <citation type="submission" date="2025-08" db="UniProtKB">
        <authorList>
            <consortium name="Ensembl"/>
        </authorList>
    </citation>
    <scope>IDENTIFICATION</scope>
</reference>
<dbReference type="Pfam" id="PF00459">
    <property type="entry name" value="Inositol_P"/>
    <property type="match status" value="1"/>
</dbReference>
<protein>
    <submittedName>
        <fullName evidence="4">Si:ch211-160o17.2</fullName>
    </submittedName>
</protein>
<dbReference type="Ensembl" id="ENSOKIT00005091667.1">
    <property type="protein sequence ID" value="ENSOKIP00005085804.1"/>
    <property type="gene ID" value="ENSOKIG00005037274.1"/>
</dbReference>
<dbReference type="AlphaFoldDB" id="A0A8C7MX33"/>
<proteinExistence type="inferred from homology"/>
<keyword evidence="2" id="KW-0479">Metal-binding</keyword>
<dbReference type="GeneTree" id="ENSGT00940000156785"/>
<evidence type="ECO:0000256" key="3">
    <source>
        <dbReference type="SAM" id="MobiDB-lite"/>
    </source>
</evidence>
<comment type="cofactor">
    <cofactor evidence="2">
        <name>Mg(2+)</name>
        <dbReference type="ChEBI" id="CHEBI:18420"/>
    </cofactor>
</comment>
<dbReference type="InterPro" id="IPR000760">
    <property type="entry name" value="Inositol_monophosphatase-like"/>
</dbReference>
<dbReference type="Proteomes" id="UP000694557">
    <property type="component" value="Unassembled WGS sequence"/>
</dbReference>
<dbReference type="PANTHER" id="PTHR43028">
    <property type="entry name" value="3'(2'),5'-BISPHOSPHATE NUCLEOTIDASE 1"/>
    <property type="match status" value="1"/>
</dbReference>
<keyword evidence="2" id="KW-0460">Magnesium</keyword>
<name>A0A8C7MX33_ONCKI</name>
<keyword evidence="5" id="KW-1185">Reference proteome</keyword>
<feature type="binding site" evidence="2">
    <location>
        <position position="206"/>
    </location>
    <ligand>
        <name>Mg(2+)</name>
        <dbReference type="ChEBI" id="CHEBI:18420"/>
        <label>1</label>
        <note>catalytic</note>
    </ligand>
</feature>
<evidence type="ECO:0000313" key="5">
    <source>
        <dbReference type="Proteomes" id="UP000694557"/>
    </source>
</evidence>
<dbReference type="PANTHER" id="PTHR43028:SF3">
    <property type="entry name" value="INOSITOL POLYPHOSPHATE 1-PHOSPHATASE"/>
    <property type="match status" value="1"/>
</dbReference>
<organism evidence="4 5">
    <name type="scientific">Oncorhynchus kisutch</name>
    <name type="common">Coho salmon</name>
    <name type="synonym">Salmo kisutch</name>
    <dbReference type="NCBI Taxonomy" id="8019"/>
    <lineage>
        <taxon>Eukaryota</taxon>
        <taxon>Metazoa</taxon>
        <taxon>Chordata</taxon>
        <taxon>Craniata</taxon>
        <taxon>Vertebrata</taxon>
        <taxon>Euteleostomi</taxon>
        <taxon>Actinopterygii</taxon>
        <taxon>Neopterygii</taxon>
        <taxon>Teleostei</taxon>
        <taxon>Protacanthopterygii</taxon>
        <taxon>Salmoniformes</taxon>
        <taxon>Salmonidae</taxon>
        <taxon>Salmoninae</taxon>
        <taxon>Oncorhynchus</taxon>
    </lineage>
</organism>
<dbReference type="InterPro" id="IPR050725">
    <property type="entry name" value="CysQ/Inositol_MonoPase"/>
</dbReference>
<sequence length="285" mass="31461">MSPWRSTLGSQTPGLCSVQEKPSRAVENHLIRPSQTQHLHRRNQTRKGNPFPEETSAVIVTVQLRRLIDEKRPKYESAGTFPGLQCALVLIGVYLRATGEPVIGVINQPFNHKDPTGWKGKHFWGVSCGSVKASSVLRPKERPAQCPGLSVVLSSSEKQVVKEVLAPLCRPDKLMYASGPGYKILCVILGLADIYVLSEGSTFKWDSCECLRFGHCEGGHHDQGELTYHQSHSESPGADRWANQGGLSRLTHCVAETCFLSQSYQNVAHGYNPAFDWLRISVGLT</sequence>
<feature type="compositionally biased region" description="Polar residues" evidence="3">
    <location>
        <begin position="1"/>
        <end position="14"/>
    </location>
</feature>
<dbReference type="Gene3D" id="3.30.540.10">
    <property type="entry name" value="Fructose-1,6-Bisphosphatase, subunit A, domain 1"/>
    <property type="match status" value="1"/>
</dbReference>
<dbReference type="SUPFAM" id="SSF56655">
    <property type="entry name" value="Carbohydrate phosphatase"/>
    <property type="match status" value="1"/>
</dbReference>
<dbReference type="Gene3D" id="3.40.190.80">
    <property type="match status" value="1"/>
</dbReference>
<dbReference type="GO" id="GO:0004441">
    <property type="term" value="F:inositol-1,4-bisphosphate 1-phosphatase activity"/>
    <property type="evidence" value="ECO:0007669"/>
    <property type="project" value="TreeGrafter"/>
</dbReference>
<dbReference type="GO" id="GO:0046872">
    <property type="term" value="F:metal ion binding"/>
    <property type="evidence" value="ECO:0007669"/>
    <property type="project" value="UniProtKB-KW"/>
</dbReference>
<reference evidence="4" key="2">
    <citation type="submission" date="2025-09" db="UniProtKB">
        <authorList>
            <consortium name="Ensembl"/>
        </authorList>
    </citation>
    <scope>IDENTIFICATION</scope>
</reference>
<evidence type="ECO:0000256" key="2">
    <source>
        <dbReference type="PIRSR" id="PIRSR600760-2"/>
    </source>
</evidence>
<evidence type="ECO:0000313" key="4">
    <source>
        <dbReference type="Ensembl" id="ENSOKIP00005085804.1"/>
    </source>
</evidence>
<evidence type="ECO:0000256" key="1">
    <source>
        <dbReference type="ARBA" id="ARBA00009759"/>
    </source>
</evidence>
<accession>A0A8C7MX33</accession>